<sequence>MNVLKFHSNDKYMNITR</sequence>
<proteinExistence type="predicted"/>
<name>A0A0E9SJI5_ANGAN</name>
<dbReference type="EMBL" id="GBXM01067190">
    <property type="protein sequence ID" value="JAH41387.1"/>
    <property type="molecule type" value="Transcribed_RNA"/>
</dbReference>
<dbReference type="EMBL" id="GBXM01064532">
    <property type="protein sequence ID" value="JAH44045.1"/>
    <property type="molecule type" value="Transcribed_RNA"/>
</dbReference>
<protein>
    <submittedName>
        <fullName evidence="1">Uncharacterized protein</fullName>
    </submittedName>
</protein>
<reference evidence="1" key="2">
    <citation type="journal article" date="2015" name="Fish Shellfish Immunol.">
        <title>Early steps in the European eel (Anguilla anguilla)-Vibrio vulnificus interaction in the gills: Role of the RtxA13 toxin.</title>
        <authorList>
            <person name="Callol A."/>
            <person name="Pajuelo D."/>
            <person name="Ebbesson L."/>
            <person name="Teles M."/>
            <person name="MacKenzie S."/>
            <person name="Amaro C."/>
        </authorList>
    </citation>
    <scope>NUCLEOTIDE SEQUENCE</scope>
</reference>
<accession>A0A0E9SJI5</accession>
<reference evidence="1" key="1">
    <citation type="submission" date="2014-11" db="EMBL/GenBank/DDBJ databases">
        <authorList>
            <person name="Amaro Gonzalez C."/>
        </authorList>
    </citation>
    <scope>NUCLEOTIDE SEQUENCE</scope>
</reference>
<evidence type="ECO:0000313" key="1">
    <source>
        <dbReference type="EMBL" id="JAH41387.1"/>
    </source>
</evidence>
<dbReference type="AlphaFoldDB" id="A0A0E9SJI5"/>
<organism evidence="1">
    <name type="scientific">Anguilla anguilla</name>
    <name type="common">European freshwater eel</name>
    <name type="synonym">Muraena anguilla</name>
    <dbReference type="NCBI Taxonomy" id="7936"/>
    <lineage>
        <taxon>Eukaryota</taxon>
        <taxon>Metazoa</taxon>
        <taxon>Chordata</taxon>
        <taxon>Craniata</taxon>
        <taxon>Vertebrata</taxon>
        <taxon>Euteleostomi</taxon>
        <taxon>Actinopterygii</taxon>
        <taxon>Neopterygii</taxon>
        <taxon>Teleostei</taxon>
        <taxon>Anguilliformes</taxon>
        <taxon>Anguillidae</taxon>
        <taxon>Anguilla</taxon>
    </lineage>
</organism>